<keyword evidence="1" id="KW-1133">Transmembrane helix</keyword>
<evidence type="ECO:0000313" key="3">
    <source>
        <dbReference type="Proteomes" id="UP000184501"/>
    </source>
</evidence>
<name>A0A1M5EJV9_STRHI</name>
<accession>A0A1M5EJV9</accession>
<dbReference type="STRING" id="2017.SAMN05444320_10520"/>
<gene>
    <name evidence="2" type="ORF">SAMN05444320_10520</name>
</gene>
<dbReference type="EMBL" id="FQVN01000005">
    <property type="protein sequence ID" value="SHF79538.1"/>
    <property type="molecule type" value="Genomic_DNA"/>
</dbReference>
<evidence type="ECO:0000313" key="2">
    <source>
        <dbReference type="EMBL" id="SHF79538.1"/>
    </source>
</evidence>
<organism evidence="2 3">
    <name type="scientific">Streptoalloteichus hindustanus</name>
    <dbReference type="NCBI Taxonomy" id="2017"/>
    <lineage>
        <taxon>Bacteria</taxon>
        <taxon>Bacillati</taxon>
        <taxon>Actinomycetota</taxon>
        <taxon>Actinomycetes</taxon>
        <taxon>Pseudonocardiales</taxon>
        <taxon>Pseudonocardiaceae</taxon>
        <taxon>Streptoalloteichus</taxon>
    </lineage>
</organism>
<keyword evidence="3" id="KW-1185">Reference proteome</keyword>
<dbReference type="AlphaFoldDB" id="A0A1M5EJV9"/>
<reference evidence="2 3" key="1">
    <citation type="submission" date="2016-11" db="EMBL/GenBank/DDBJ databases">
        <authorList>
            <person name="Jaros S."/>
            <person name="Januszkiewicz K."/>
            <person name="Wedrychowicz H."/>
        </authorList>
    </citation>
    <scope>NUCLEOTIDE SEQUENCE [LARGE SCALE GENOMIC DNA]</scope>
    <source>
        <strain evidence="2 3">DSM 44523</strain>
    </source>
</reference>
<keyword evidence="1" id="KW-0472">Membrane</keyword>
<protein>
    <submittedName>
        <fullName evidence="2">Uncharacterized protein</fullName>
    </submittedName>
</protein>
<keyword evidence="1" id="KW-0812">Transmembrane</keyword>
<proteinExistence type="predicted"/>
<sequence>MLTSVGWWGLSLVLLTLISGAVVSDGEIRTSFLLSANHLDDQVLVPLAETAAYTGFMLSALTRWGYFRFWWVTWKFVLTVASIVLGVSALGSWLDASLAAARHGGEAPTGNLIIGTVFVLTALVVSTWLSVAKPGGRIRQGGRVGREAEPQPDPRLLAVVLVLPFVDHGLGLPGPMTQLLMVIGYAIYRARRQRSTPAPPRPSVVTVP</sequence>
<feature type="transmembrane region" description="Helical" evidence="1">
    <location>
        <begin position="69"/>
        <end position="92"/>
    </location>
</feature>
<feature type="transmembrane region" description="Helical" evidence="1">
    <location>
        <begin position="44"/>
        <end position="62"/>
    </location>
</feature>
<feature type="transmembrane region" description="Helical" evidence="1">
    <location>
        <begin position="112"/>
        <end position="131"/>
    </location>
</feature>
<dbReference type="Proteomes" id="UP000184501">
    <property type="component" value="Unassembled WGS sequence"/>
</dbReference>
<evidence type="ECO:0000256" key="1">
    <source>
        <dbReference type="SAM" id="Phobius"/>
    </source>
</evidence>